<name>A0A7Z0LCZ1_9STRE</name>
<dbReference type="PANTHER" id="PTHR22916">
    <property type="entry name" value="GLYCOSYLTRANSFERASE"/>
    <property type="match status" value="1"/>
</dbReference>
<dbReference type="EMBL" id="JACBYG010000039">
    <property type="protein sequence ID" value="NYS49180.1"/>
    <property type="molecule type" value="Genomic_DNA"/>
</dbReference>
<reference evidence="2 3" key="1">
    <citation type="submission" date="2020-07" db="EMBL/GenBank/DDBJ databases">
        <title>MOT database genomes.</title>
        <authorList>
            <person name="Joseph S."/>
            <person name="Aduse-Opoku J."/>
            <person name="Hashim A."/>
            <person name="Wade W."/>
            <person name="Curtis M."/>
        </authorList>
    </citation>
    <scope>NUCLEOTIDE SEQUENCE [LARGE SCALE GENOMIC DNA]</scope>
    <source>
        <strain evidence="2 3">CCW311</strain>
    </source>
</reference>
<protein>
    <submittedName>
        <fullName evidence="2">Glycosyltransferase family 2 protein</fullName>
    </submittedName>
</protein>
<evidence type="ECO:0000313" key="3">
    <source>
        <dbReference type="Proteomes" id="UP000563349"/>
    </source>
</evidence>
<evidence type="ECO:0000313" key="2">
    <source>
        <dbReference type="EMBL" id="NYS49180.1"/>
    </source>
</evidence>
<dbReference type="Gene3D" id="3.90.550.10">
    <property type="entry name" value="Spore Coat Polysaccharide Biosynthesis Protein SpsA, Chain A"/>
    <property type="match status" value="1"/>
</dbReference>
<proteinExistence type="predicted"/>
<comment type="caution">
    <text evidence="2">The sequence shown here is derived from an EMBL/GenBank/DDBJ whole genome shotgun (WGS) entry which is preliminary data.</text>
</comment>
<dbReference type="Pfam" id="PF00535">
    <property type="entry name" value="Glycos_transf_2"/>
    <property type="match status" value="1"/>
</dbReference>
<dbReference type="GO" id="GO:0016758">
    <property type="term" value="F:hexosyltransferase activity"/>
    <property type="evidence" value="ECO:0007669"/>
    <property type="project" value="UniProtKB-ARBA"/>
</dbReference>
<dbReference type="SUPFAM" id="SSF53448">
    <property type="entry name" value="Nucleotide-diphospho-sugar transferases"/>
    <property type="match status" value="1"/>
</dbReference>
<evidence type="ECO:0000259" key="1">
    <source>
        <dbReference type="Pfam" id="PF00535"/>
    </source>
</evidence>
<keyword evidence="3" id="KW-1185">Reference proteome</keyword>
<dbReference type="InterPro" id="IPR001173">
    <property type="entry name" value="Glyco_trans_2-like"/>
</dbReference>
<dbReference type="PANTHER" id="PTHR22916:SF3">
    <property type="entry name" value="UDP-GLCNAC:BETAGAL BETA-1,3-N-ACETYLGLUCOSAMINYLTRANSFERASE-LIKE PROTEIN 1"/>
    <property type="match status" value="1"/>
</dbReference>
<gene>
    <name evidence="2" type="ORF">HZY93_04225</name>
</gene>
<dbReference type="InterPro" id="IPR029044">
    <property type="entry name" value="Nucleotide-diphossugar_trans"/>
</dbReference>
<feature type="domain" description="Glycosyltransferase 2-like" evidence="1">
    <location>
        <begin position="7"/>
        <end position="134"/>
    </location>
</feature>
<accession>A0A7Z0LCZ1</accession>
<dbReference type="RefSeq" id="WP_179923797.1">
    <property type="nucleotide sequence ID" value="NZ_CP128228.1"/>
</dbReference>
<dbReference type="CDD" id="cd00761">
    <property type="entry name" value="Glyco_tranf_GTA_type"/>
    <property type="match status" value="1"/>
</dbReference>
<keyword evidence="2" id="KW-0808">Transferase</keyword>
<dbReference type="Proteomes" id="UP000563349">
    <property type="component" value="Unassembled WGS sequence"/>
</dbReference>
<dbReference type="AlphaFoldDB" id="A0A7Z0LCZ1"/>
<sequence>MKKILTITVPSYHTEKYIDECLPTLMDPLINDKIEIIMVNDGSTDGTLAKARSYESKFPDTIRVVDKENGGHGSTINKGIELANGKYFKVVDGDDWVNTEQLINLVTDLESIDVDIVVSPYEDHNMDTHKVKKQVYANAKHGEVVSYDDLVGKAERLPMMHATTFKTSILKKNNIRIDEKMFYVDMEYISFPIPYLESAVYLDYPVYCYRMGTAEQSVNPVNFVKNREMHRKVTYRLVEVYKVLKKAFPSAERTRIFEQQLKDKEIVLDTHICLFIDDVKLGKKEFLDYRENILSLSSNLWLENKSKKIKLLSSKNAILFPFLGKYIKKTGIR</sequence>
<organism evidence="2 3">
    <name type="scientific">Streptococcus danieliae</name>
    <dbReference type="NCBI Taxonomy" id="747656"/>
    <lineage>
        <taxon>Bacteria</taxon>
        <taxon>Bacillati</taxon>
        <taxon>Bacillota</taxon>
        <taxon>Bacilli</taxon>
        <taxon>Lactobacillales</taxon>
        <taxon>Streptococcaceae</taxon>
        <taxon>Streptococcus</taxon>
    </lineage>
</organism>